<evidence type="ECO:0008006" key="3">
    <source>
        <dbReference type="Google" id="ProtNLM"/>
    </source>
</evidence>
<dbReference type="RefSeq" id="WP_067567551.1">
    <property type="nucleotide sequence ID" value="NZ_LSUQ01000092.1"/>
</dbReference>
<protein>
    <recommendedName>
        <fullName evidence="3">ApeA N-terminal domain-containing protein</fullName>
    </recommendedName>
</protein>
<proteinExistence type="predicted"/>
<dbReference type="Proteomes" id="UP000077421">
    <property type="component" value="Unassembled WGS sequence"/>
</dbReference>
<dbReference type="EMBL" id="LSUQ01000092">
    <property type="protein sequence ID" value="OAG86830.1"/>
    <property type="molecule type" value="Genomic_DNA"/>
</dbReference>
<organism evidence="1 2">
    <name type="scientific">Ferroacidibacillus organovorans</name>
    <dbReference type="NCBI Taxonomy" id="1765683"/>
    <lineage>
        <taxon>Bacteria</taxon>
        <taxon>Bacillati</taxon>
        <taxon>Bacillota</taxon>
        <taxon>Bacilli</taxon>
        <taxon>Bacillales</taxon>
        <taxon>Alicyclobacillaceae</taxon>
        <taxon>Ferroacidibacillus</taxon>
    </lineage>
</organism>
<gene>
    <name evidence="1" type="ORF">AYW79_14820</name>
</gene>
<evidence type="ECO:0000313" key="1">
    <source>
        <dbReference type="EMBL" id="OAG86830.1"/>
    </source>
</evidence>
<evidence type="ECO:0000313" key="2">
    <source>
        <dbReference type="Proteomes" id="UP000077421"/>
    </source>
</evidence>
<accession>A0A853K7Z3</accession>
<reference evidence="1 2" key="1">
    <citation type="submission" date="2016-02" db="EMBL/GenBank/DDBJ databases">
        <title>Draft genome sequence of Acidibacillus ferrooxidans SLC66.</title>
        <authorList>
            <person name="Oliveira G."/>
            <person name="Nancucheo I."/>
            <person name="Dall'Agnol H."/>
            <person name="Johnson B."/>
            <person name="Oliveira R."/>
            <person name="Nunes G.L."/>
            <person name="Tzotzos G."/>
            <person name="Orellana S.C."/>
            <person name="Salim A.C."/>
            <person name="Araujo F.M."/>
        </authorList>
    </citation>
    <scope>NUCLEOTIDE SEQUENCE [LARGE SCALE GENOMIC DNA]</scope>
    <source>
        <strain evidence="1 2">SLC66</strain>
    </source>
</reference>
<sequence length="549" mass="63998">MFAQNDKPGDILLRDWIDYIHNKAGQEQWITVYSSNRGEWGATYFFCALIPNLMVEDSLNNESWDLHFDRGRPGCTQYHDLDGTDTVKYHRFGHDNGVEPLIHCRDFYGMRKDYVEVSEEFRLFHNLYYDKANSKFIQISESGTEEDVILVEDDRVRIKLKPLKQFLSIKDMHLAIFFSIDRHSDRTLSELGLTEERRTVREGNILYFYFVGEQKFSISDDKPMFSRIEGKKLISGMAKEKSGIWPYEDEDEFENFIIDVDENGDPQSYTCDPDELANYFGANPDAPNYLTPVFFRRDVLTKYYSKPDIYSVDDGYLRCGGLWGLRLDNNHQTHVIVYLGDLGRDLPAAERVYWKSYNIPPDGKISDVNWKRSLLDEFTDPEKADLVFKYQFNILQERWQGKFGWVLFRPLSEEDQHNFKTLRIPVSDDQSEFDQQSMSLTKVLVDSLNEEEIKEQIQGAVPRDTKGISKLSLWLQEQGCHDAEPHIKFLRSLQDLRNGAGHRKGDSYARGAAYFSIGEKPLAVVFEGILECATNFLMYLQNRILQEQK</sequence>
<comment type="caution">
    <text evidence="1">The sequence shown here is derived from an EMBL/GenBank/DDBJ whole genome shotgun (WGS) entry which is preliminary data.</text>
</comment>
<dbReference type="OrthoDB" id="2375320at2"/>
<name>A0A853K7Z3_9BACL</name>
<dbReference type="AlphaFoldDB" id="A0A853K7Z3"/>